<evidence type="ECO:0000256" key="2">
    <source>
        <dbReference type="ARBA" id="ARBA00022771"/>
    </source>
</evidence>
<evidence type="ECO:0000313" key="9">
    <source>
        <dbReference type="Proteomes" id="UP001187192"/>
    </source>
</evidence>
<dbReference type="Proteomes" id="UP001187192">
    <property type="component" value="Unassembled WGS sequence"/>
</dbReference>
<dbReference type="Pfam" id="PF00628">
    <property type="entry name" value="PHD"/>
    <property type="match status" value="1"/>
</dbReference>
<protein>
    <recommendedName>
        <fullName evidence="10">PHD finger protein</fullName>
    </recommendedName>
</protein>
<feature type="domain" description="BAH" evidence="7">
    <location>
        <begin position="880"/>
        <end position="1008"/>
    </location>
</feature>
<evidence type="ECO:0000256" key="4">
    <source>
        <dbReference type="PROSITE-ProRule" id="PRU00146"/>
    </source>
</evidence>
<evidence type="ECO:0000313" key="8">
    <source>
        <dbReference type="EMBL" id="GMN51680.1"/>
    </source>
</evidence>
<dbReference type="Pfam" id="PF01426">
    <property type="entry name" value="BAH"/>
    <property type="match status" value="2"/>
</dbReference>
<gene>
    <name evidence="8" type="ORF">TIFTF001_020831</name>
</gene>
<evidence type="ECO:0000256" key="5">
    <source>
        <dbReference type="SAM" id="MobiDB-lite"/>
    </source>
</evidence>
<feature type="region of interest" description="Disordered" evidence="5">
    <location>
        <begin position="1"/>
        <end position="36"/>
    </location>
</feature>
<dbReference type="PROSITE" id="PS01359">
    <property type="entry name" value="ZF_PHD_1"/>
    <property type="match status" value="1"/>
</dbReference>
<feature type="compositionally biased region" description="Basic and acidic residues" evidence="5">
    <location>
        <begin position="9"/>
        <end position="24"/>
    </location>
</feature>
<dbReference type="InterPro" id="IPR013083">
    <property type="entry name" value="Znf_RING/FYVE/PHD"/>
</dbReference>
<feature type="region of interest" description="Disordered" evidence="5">
    <location>
        <begin position="559"/>
        <end position="613"/>
    </location>
</feature>
<dbReference type="Gene3D" id="3.30.40.10">
    <property type="entry name" value="Zinc/RING finger domain, C3HC4 (zinc finger)"/>
    <property type="match status" value="1"/>
</dbReference>
<evidence type="ECO:0000256" key="1">
    <source>
        <dbReference type="ARBA" id="ARBA00022723"/>
    </source>
</evidence>
<name>A0AA88AGG2_FICCA</name>
<feature type="compositionally biased region" description="Polar residues" evidence="5">
    <location>
        <begin position="477"/>
        <end position="490"/>
    </location>
</feature>
<dbReference type="SUPFAM" id="SSF57903">
    <property type="entry name" value="FYVE/PHD zinc finger"/>
    <property type="match status" value="1"/>
</dbReference>
<feature type="compositionally biased region" description="Polar residues" evidence="5">
    <location>
        <begin position="250"/>
        <end position="263"/>
    </location>
</feature>
<accession>A0AA88AGG2</accession>
<dbReference type="PROSITE" id="PS51038">
    <property type="entry name" value="BAH"/>
    <property type="match status" value="2"/>
</dbReference>
<keyword evidence="9" id="KW-1185">Reference proteome</keyword>
<dbReference type="Pfam" id="PF25073">
    <property type="entry name" value="DUF7797"/>
    <property type="match status" value="1"/>
</dbReference>
<dbReference type="PANTHER" id="PTHR47527">
    <property type="entry name" value="RING/FYVE/PHD ZINC FINGER SUPERFAMILY PROTEIN"/>
    <property type="match status" value="1"/>
</dbReference>
<feature type="region of interest" description="Disordered" evidence="5">
    <location>
        <begin position="158"/>
        <end position="187"/>
    </location>
</feature>
<comment type="caution">
    <text evidence="8">The sequence shown here is derived from an EMBL/GenBank/DDBJ whole genome shotgun (WGS) entry which is preliminary data.</text>
</comment>
<dbReference type="GO" id="GO:0003682">
    <property type="term" value="F:chromatin binding"/>
    <property type="evidence" value="ECO:0007669"/>
    <property type="project" value="InterPro"/>
</dbReference>
<dbReference type="CDD" id="cd15489">
    <property type="entry name" value="PHD_SF"/>
    <property type="match status" value="1"/>
</dbReference>
<feature type="domain" description="PHD-type" evidence="6">
    <location>
        <begin position="381"/>
        <end position="433"/>
    </location>
</feature>
<dbReference type="Gramene" id="FCD_00023812-RA">
    <property type="protein sequence ID" value="FCD_00023812-RA:cds"/>
    <property type="gene ID" value="FCD_00023812"/>
</dbReference>
<dbReference type="PROSITE" id="PS50016">
    <property type="entry name" value="ZF_PHD_2"/>
    <property type="match status" value="1"/>
</dbReference>
<dbReference type="GO" id="GO:0008270">
    <property type="term" value="F:zinc ion binding"/>
    <property type="evidence" value="ECO:0007669"/>
    <property type="project" value="UniProtKB-KW"/>
</dbReference>
<dbReference type="PANTHER" id="PTHR47527:SF3">
    <property type="entry name" value="RING_FYVE_PHD ZINC FINGER SUPERFAMILY PROTEIN"/>
    <property type="match status" value="1"/>
</dbReference>
<dbReference type="InterPro" id="IPR011011">
    <property type="entry name" value="Znf_FYVE_PHD"/>
</dbReference>
<dbReference type="InterPro" id="IPR056699">
    <property type="entry name" value="DUF7797"/>
</dbReference>
<feature type="compositionally biased region" description="Basic and acidic residues" evidence="5">
    <location>
        <begin position="466"/>
        <end position="476"/>
    </location>
</feature>
<dbReference type="SMART" id="SM00249">
    <property type="entry name" value="PHD"/>
    <property type="match status" value="1"/>
</dbReference>
<dbReference type="InterPro" id="IPR019787">
    <property type="entry name" value="Znf_PHD-finger"/>
</dbReference>
<dbReference type="InterPro" id="IPR019786">
    <property type="entry name" value="Zinc_finger_PHD-type_CS"/>
</dbReference>
<organism evidence="8 9">
    <name type="scientific">Ficus carica</name>
    <name type="common">Common fig</name>
    <dbReference type="NCBI Taxonomy" id="3494"/>
    <lineage>
        <taxon>Eukaryota</taxon>
        <taxon>Viridiplantae</taxon>
        <taxon>Streptophyta</taxon>
        <taxon>Embryophyta</taxon>
        <taxon>Tracheophyta</taxon>
        <taxon>Spermatophyta</taxon>
        <taxon>Magnoliopsida</taxon>
        <taxon>eudicotyledons</taxon>
        <taxon>Gunneridae</taxon>
        <taxon>Pentapetalae</taxon>
        <taxon>rosids</taxon>
        <taxon>fabids</taxon>
        <taxon>Rosales</taxon>
        <taxon>Moraceae</taxon>
        <taxon>Ficeae</taxon>
        <taxon>Ficus</taxon>
    </lineage>
</organism>
<reference evidence="8" key="1">
    <citation type="submission" date="2023-07" db="EMBL/GenBank/DDBJ databases">
        <title>draft genome sequence of fig (Ficus carica).</title>
        <authorList>
            <person name="Takahashi T."/>
            <person name="Nishimura K."/>
        </authorList>
    </citation>
    <scope>NUCLEOTIDE SEQUENCE</scope>
</reference>
<feature type="compositionally biased region" description="Polar residues" evidence="5">
    <location>
        <begin position="452"/>
        <end position="463"/>
    </location>
</feature>
<keyword evidence="2 4" id="KW-0863">Zinc-finger</keyword>
<dbReference type="EMBL" id="BTGU01000038">
    <property type="protein sequence ID" value="GMN51680.1"/>
    <property type="molecule type" value="Genomic_DNA"/>
</dbReference>
<evidence type="ECO:0000256" key="3">
    <source>
        <dbReference type="ARBA" id="ARBA00022833"/>
    </source>
</evidence>
<feature type="domain" description="BAH" evidence="7">
    <location>
        <begin position="678"/>
        <end position="806"/>
    </location>
</feature>
<dbReference type="InterPro" id="IPR043151">
    <property type="entry name" value="BAH_sf"/>
</dbReference>
<proteinExistence type="predicted"/>
<dbReference type="InterPro" id="IPR001025">
    <property type="entry name" value="BAH_dom"/>
</dbReference>
<dbReference type="InterPro" id="IPR001965">
    <property type="entry name" value="Znf_PHD"/>
</dbReference>
<evidence type="ECO:0000259" key="6">
    <source>
        <dbReference type="PROSITE" id="PS50016"/>
    </source>
</evidence>
<keyword evidence="3" id="KW-0862">Zinc</keyword>
<dbReference type="AlphaFoldDB" id="A0AA88AGG2"/>
<feature type="region of interest" description="Disordered" evidence="5">
    <location>
        <begin position="452"/>
        <end position="490"/>
    </location>
</feature>
<feature type="compositionally biased region" description="Low complexity" evidence="5">
    <location>
        <begin position="210"/>
        <end position="228"/>
    </location>
</feature>
<feature type="region of interest" description="Disordered" evidence="5">
    <location>
        <begin position="210"/>
        <end position="263"/>
    </location>
</feature>
<evidence type="ECO:0008006" key="10">
    <source>
        <dbReference type="Google" id="ProtNLM"/>
    </source>
</evidence>
<keyword evidence="1" id="KW-0479">Metal-binding</keyword>
<dbReference type="CDD" id="cd04370">
    <property type="entry name" value="BAH"/>
    <property type="match status" value="2"/>
</dbReference>
<evidence type="ECO:0000259" key="7">
    <source>
        <dbReference type="PROSITE" id="PS51038"/>
    </source>
</evidence>
<sequence length="1009" mass="109975">MDSAADVEMSEKRPAENGDSEARPTKKPRIGNGSDGGLKRVAEIVLVLSAMAKIRGGKKPTEAEVELMAEAREKMVELCEGLAPKDIVGQDAIGTVIEDLGLNAKARDQKLGFRGPRLTIVERFSQAKRKMEESRKFAAQSSPYTQPVQTSFNAAAENRGTSQTVRMIPSDKPSHPPISSGVTSAPLGHVSTAAPSIQYQLPTNDVRASAVSSSFPNSSNLGRESSSSILPRVERAQPQIKVEGGPNAPYASQGQVSGSSNHQLVNAPTWSVHTQAPKSGPEQSKMPNNTLVKVDGTAQTSVSRATPVASRDQNFRPFLTQPAPGNFATMHQQLQPVNYAQPSSLSNSHNEIAKMVQKLIQPKLPDHPTWIPPSRDYMNKALTCQICHLTINEVDNVLICDACEKGYHTRCAQSSNQSGMPRGEWHCSRCLALSNGKPLPPKYGRVMRSVTPTKISSSTTGVPSPSEKKVGTEEPKVNQQKMTANGSSDLQSLARTGGAALGSGNVNLAVESESLDSIETQKNVDEKPVLGSCVNISMKSEAASGSSAVGSSPVALSESSSQAVKNSEPSEPVKFNLPPPSETVDVKAEPSQPSHDSRVVVQSGLPNSGKVASHECQEDLSIAKDPDKSHINESSVCVINYDIKREEQDGAQENIVESSATGSGVGEHSADFIESMRPVEWVGDTIEVDDKRTFYQSCRIDGSMYEDSKTRLRWFRLSRYDFPSDLPENVGRPCTTDSNEVFETDRCVTVTAGYVQGPCEVLPPIKFKEETERRNSLGLEPSHGLRPVFLCRWFYDKFKGSFQPSRNSHVVDQSGQPNSAEVASHECQENISVVKQPDKSHISESSDCSLKYIKQDDIESSATRSGVVEHSGDSIYGTHPVEWVGDAIEADGRKTFYQSCRIDGSMYEDSKTRLKWFFLSRYYFPGELPENVGHPCITDSNEVIETDRCVTVIAGYVQGPCEVLPPTKFKEETERRKQSGLVPGNGLAPVFLCKWLYDEFKKSFQPVSD</sequence>
<feature type="compositionally biased region" description="Polar residues" evidence="5">
    <location>
        <begin position="559"/>
        <end position="569"/>
    </location>
</feature>
<dbReference type="Gene3D" id="2.30.30.490">
    <property type="match status" value="2"/>
</dbReference>
<feature type="region of interest" description="Disordered" evidence="5">
    <location>
        <begin position="298"/>
        <end position="317"/>
    </location>
</feature>